<dbReference type="Proteomes" id="UP001230496">
    <property type="component" value="Chromosome"/>
</dbReference>
<dbReference type="AlphaFoldDB" id="A0AA51NB44"/>
<evidence type="ECO:0008006" key="4">
    <source>
        <dbReference type="Google" id="ProtNLM"/>
    </source>
</evidence>
<dbReference type="KEGG" id="msaa:QYS49_32145"/>
<evidence type="ECO:0000313" key="3">
    <source>
        <dbReference type="Proteomes" id="UP001230496"/>
    </source>
</evidence>
<name>A0AA51NB44_9BACT</name>
<keyword evidence="1" id="KW-0732">Signal</keyword>
<evidence type="ECO:0000313" key="2">
    <source>
        <dbReference type="EMBL" id="WMN12034.1"/>
    </source>
</evidence>
<gene>
    <name evidence="2" type="ORF">QYS49_32145</name>
</gene>
<proteinExistence type="predicted"/>
<accession>A0AA51NB44</accession>
<reference evidence="2 3" key="1">
    <citation type="submission" date="2023-08" db="EMBL/GenBank/DDBJ databases">
        <title>Comparative genomics and taxonomic characterization of three novel marine species of genus Marivirga.</title>
        <authorList>
            <person name="Muhammad N."/>
            <person name="Kim S.-G."/>
        </authorList>
    </citation>
    <scope>NUCLEOTIDE SEQUENCE [LARGE SCALE GENOMIC DNA]</scope>
    <source>
        <strain evidence="2 3">BDSF4-3</strain>
    </source>
</reference>
<evidence type="ECO:0000256" key="1">
    <source>
        <dbReference type="SAM" id="SignalP"/>
    </source>
</evidence>
<dbReference type="EMBL" id="CP129971">
    <property type="protein sequence ID" value="WMN12034.1"/>
    <property type="molecule type" value="Genomic_DNA"/>
</dbReference>
<sequence length="67" mass="7385">MKTKLSTLALILLISSCGLVEVCTTCTEQNDDVTTEFCGSPDEVQEYEDDLKDQGQAYDQDWVCTGS</sequence>
<protein>
    <recommendedName>
        <fullName evidence="4">Lipoprotein</fullName>
    </recommendedName>
</protein>
<organism evidence="2 3">
    <name type="scientific">Marivirga salinarum</name>
    <dbReference type="NCBI Taxonomy" id="3059078"/>
    <lineage>
        <taxon>Bacteria</taxon>
        <taxon>Pseudomonadati</taxon>
        <taxon>Bacteroidota</taxon>
        <taxon>Cytophagia</taxon>
        <taxon>Cytophagales</taxon>
        <taxon>Marivirgaceae</taxon>
        <taxon>Marivirga</taxon>
    </lineage>
</organism>
<feature type="chain" id="PRO_5041433104" description="Lipoprotein" evidence="1">
    <location>
        <begin position="21"/>
        <end position="67"/>
    </location>
</feature>
<dbReference type="PROSITE" id="PS51257">
    <property type="entry name" value="PROKAR_LIPOPROTEIN"/>
    <property type="match status" value="1"/>
</dbReference>
<dbReference type="RefSeq" id="WP_308349835.1">
    <property type="nucleotide sequence ID" value="NZ_CP129971.1"/>
</dbReference>
<feature type="signal peptide" evidence="1">
    <location>
        <begin position="1"/>
        <end position="20"/>
    </location>
</feature>
<keyword evidence="3" id="KW-1185">Reference proteome</keyword>